<dbReference type="STRING" id="356882.A0A423X4W2"/>
<feature type="compositionally biased region" description="Polar residues" evidence="1">
    <location>
        <begin position="253"/>
        <end position="291"/>
    </location>
</feature>
<evidence type="ECO:0000313" key="3">
    <source>
        <dbReference type="Proteomes" id="UP000283895"/>
    </source>
</evidence>
<dbReference type="Proteomes" id="UP000283895">
    <property type="component" value="Unassembled WGS sequence"/>
</dbReference>
<gene>
    <name evidence="2" type="ORF">VMCG_00907</name>
</gene>
<accession>A0A423X4W2</accession>
<keyword evidence="3" id="KW-1185">Reference proteome</keyword>
<feature type="compositionally biased region" description="Polar residues" evidence="1">
    <location>
        <begin position="216"/>
        <end position="244"/>
    </location>
</feature>
<feature type="region of interest" description="Disordered" evidence="1">
    <location>
        <begin position="212"/>
        <end position="291"/>
    </location>
</feature>
<dbReference type="OrthoDB" id="3438093at2759"/>
<evidence type="ECO:0000313" key="2">
    <source>
        <dbReference type="EMBL" id="ROW11038.1"/>
    </source>
</evidence>
<dbReference type="EMBL" id="LKEA01000002">
    <property type="protein sequence ID" value="ROW11038.1"/>
    <property type="molecule type" value="Genomic_DNA"/>
</dbReference>
<sequence>MCFSEFIGYTCGHSSAEVLRPCPMTTQLHTNPLCARHARRPILAPEMCPACQRVLHGRAVLITEWEHRWMHERGVCGCEVRFPDLVRPRVVGRENGPGAANGYGAGRGGGGNMEVYVSSLPRMGGTNGVGGKSVPAIYQETLTTTADGGGRKPEVAIRMPSFYGAEWVDEHRQLHLKDSCKCPGDFSFYKTPASYQAVTSSSVHHRREQVVRIADSQPSQIRSSQNGTMSAQNNPQKPPNTRNSRPAYPSYPHLQQATHTQTSHTPQHVLSHQVRNNQSQMQQHSAVPGQTFTKCGDTTGPSIPPRSTGAIYEVDPAKSTNKLYNFACNEGAKITSCADMQSVDFPKPSGVLPLVGLPIGAGPEGPADLPHTGDFNYCVLHANLLIASLGEPCFMRYRSNSVSCLHELKVARVHTDPATHTQSANISAETSPSQSVDSSPQASDDEE</sequence>
<organism evidence="2 3">
    <name type="scientific">Cytospora schulzeri</name>
    <dbReference type="NCBI Taxonomy" id="448051"/>
    <lineage>
        <taxon>Eukaryota</taxon>
        <taxon>Fungi</taxon>
        <taxon>Dikarya</taxon>
        <taxon>Ascomycota</taxon>
        <taxon>Pezizomycotina</taxon>
        <taxon>Sordariomycetes</taxon>
        <taxon>Sordariomycetidae</taxon>
        <taxon>Diaporthales</taxon>
        <taxon>Cytosporaceae</taxon>
        <taxon>Cytospora</taxon>
    </lineage>
</organism>
<dbReference type="AlphaFoldDB" id="A0A423X4W2"/>
<reference evidence="2 3" key="1">
    <citation type="submission" date="2015-09" db="EMBL/GenBank/DDBJ databases">
        <title>Host preference determinants of Valsa canker pathogens revealed by comparative genomics.</title>
        <authorList>
            <person name="Yin Z."/>
            <person name="Huang L."/>
        </authorList>
    </citation>
    <scope>NUCLEOTIDE SEQUENCE [LARGE SCALE GENOMIC DNA]</scope>
    <source>
        <strain evidence="2 3">03-1</strain>
    </source>
</reference>
<evidence type="ECO:0000256" key="1">
    <source>
        <dbReference type="SAM" id="MobiDB-lite"/>
    </source>
</evidence>
<name>A0A423X4W2_9PEZI</name>
<feature type="region of interest" description="Disordered" evidence="1">
    <location>
        <begin position="419"/>
        <end position="447"/>
    </location>
</feature>
<protein>
    <submittedName>
        <fullName evidence="2">Uncharacterized protein</fullName>
    </submittedName>
</protein>
<proteinExistence type="predicted"/>
<comment type="caution">
    <text evidence="2">The sequence shown here is derived from an EMBL/GenBank/DDBJ whole genome shotgun (WGS) entry which is preliminary data.</text>
</comment>